<evidence type="ECO:0000313" key="1">
    <source>
        <dbReference type="Proteomes" id="UP000025227"/>
    </source>
</evidence>
<dbReference type="WBParaSite" id="HCON_00107020-00001">
    <property type="protein sequence ID" value="HCON_00107020-00001"/>
    <property type="gene ID" value="HCON_00107020"/>
</dbReference>
<protein>
    <submittedName>
        <fullName evidence="2">Uncharacterized protein</fullName>
    </submittedName>
</protein>
<evidence type="ECO:0000313" key="2">
    <source>
        <dbReference type="WBParaSite" id="HCON_00107020-00001"/>
    </source>
</evidence>
<name>A0A7I4YJ86_HAECO</name>
<keyword evidence="1" id="KW-1185">Reference proteome</keyword>
<dbReference type="AlphaFoldDB" id="A0A7I4YJ86"/>
<accession>A0A7I4YJ86</accession>
<reference evidence="2" key="1">
    <citation type="submission" date="2020-12" db="UniProtKB">
        <authorList>
            <consortium name="WormBaseParasite"/>
        </authorList>
    </citation>
    <scope>IDENTIFICATION</scope>
    <source>
        <strain evidence="2">MHco3</strain>
    </source>
</reference>
<dbReference type="Proteomes" id="UP000025227">
    <property type="component" value="Unplaced"/>
</dbReference>
<organism evidence="1 2">
    <name type="scientific">Haemonchus contortus</name>
    <name type="common">Barber pole worm</name>
    <dbReference type="NCBI Taxonomy" id="6289"/>
    <lineage>
        <taxon>Eukaryota</taxon>
        <taxon>Metazoa</taxon>
        <taxon>Ecdysozoa</taxon>
        <taxon>Nematoda</taxon>
        <taxon>Chromadorea</taxon>
        <taxon>Rhabditida</taxon>
        <taxon>Rhabditina</taxon>
        <taxon>Rhabditomorpha</taxon>
        <taxon>Strongyloidea</taxon>
        <taxon>Trichostrongylidae</taxon>
        <taxon>Haemonchus</taxon>
    </lineage>
</organism>
<sequence>MEDVEKPDVDVVAEEAEL</sequence>
<proteinExistence type="predicted"/>